<evidence type="ECO:0000313" key="1">
    <source>
        <dbReference type="EMBL" id="NXU51934.1"/>
    </source>
</evidence>
<dbReference type="Proteomes" id="UP000582182">
    <property type="component" value="Unassembled WGS sequence"/>
</dbReference>
<feature type="non-terminal residue" evidence="1">
    <location>
        <position position="349"/>
    </location>
</feature>
<gene>
    <name evidence="1" type="primary">Fbxo39</name>
    <name evidence="1" type="ORF">TURVEL_R09230</name>
</gene>
<name>A0A7L3LCZ1_9CHAR</name>
<dbReference type="Gene3D" id="3.80.10.10">
    <property type="entry name" value="Ribonuclease Inhibitor"/>
    <property type="match status" value="1"/>
</dbReference>
<accession>A0A7L3LCZ1</accession>
<keyword evidence="2" id="KW-1185">Reference proteome</keyword>
<reference evidence="1 2" key="1">
    <citation type="submission" date="2019-09" db="EMBL/GenBank/DDBJ databases">
        <title>Bird 10,000 Genomes (B10K) Project - Family phase.</title>
        <authorList>
            <person name="Zhang G."/>
        </authorList>
    </citation>
    <scope>NUCLEOTIDE SEQUENCE [LARGE SCALE GENOMIC DNA]</scope>
    <source>
        <strain evidence="1">B10K-DU-029-46</strain>
    </source>
</reference>
<comment type="caution">
    <text evidence="1">The sequence shown here is derived from an EMBL/GenBank/DDBJ whole genome shotgun (WGS) entry which is preliminary data.</text>
</comment>
<evidence type="ECO:0000313" key="2">
    <source>
        <dbReference type="Proteomes" id="UP000582182"/>
    </source>
</evidence>
<dbReference type="OrthoDB" id="61560at2759"/>
<feature type="non-terminal residue" evidence="1">
    <location>
        <position position="1"/>
    </location>
</feature>
<dbReference type="AlphaFoldDB" id="A0A7L3LCZ1"/>
<dbReference type="InterPro" id="IPR032675">
    <property type="entry name" value="LRR_dom_sf"/>
</dbReference>
<dbReference type="EMBL" id="VZTY01013877">
    <property type="protein sequence ID" value="NXU51934.1"/>
    <property type="molecule type" value="Genomic_DNA"/>
</dbReference>
<protein>
    <submittedName>
        <fullName evidence="1">FBX39 protein</fullName>
    </submittedName>
</protein>
<proteinExistence type="predicted"/>
<organism evidence="1 2">
    <name type="scientific">Turnix velox</name>
    <name type="common">Little buttonquail</name>
    <dbReference type="NCBI Taxonomy" id="2529409"/>
    <lineage>
        <taxon>Eukaryota</taxon>
        <taxon>Metazoa</taxon>
        <taxon>Chordata</taxon>
        <taxon>Craniata</taxon>
        <taxon>Vertebrata</taxon>
        <taxon>Euteleostomi</taxon>
        <taxon>Archelosauria</taxon>
        <taxon>Archosauria</taxon>
        <taxon>Dinosauria</taxon>
        <taxon>Saurischia</taxon>
        <taxon>Theropoda</taxon>
        <taxon>Coelurosauria</taxon>
        <taxon>Aves</taxon>
        <taxon>Neognathae</taxon>
        <taxon>Neoaves</taxon>
        <taxon>Charadriiformes</taxon>
        <taxon>Turnicidae</taxon>
        <taxon>Turnix</taxon>
    </lineage>
</organism>
<sequence>LWRRRTITFYGQPSNQDIVELRSSLLYTRKFSRYLQHLDITLLKPTRSAFTQDFQENLRGLFSHLAKSNSPLLSLRVECVGLDLLTINSVVRVEFRKSLTSFLKKVGQRLDCVYLKGARMTLKEGCELLDALSCPKNECSLSELNIRDLFIFHIRVYSSSTFHQCMAKFHNLVVLTFNYNCVCDEVLDTLRENSGHSLNTLNIKCHMYDPHEQVVRGSSWRNLALKAPKLRVNFWFEGVMNPNHLAKILLEEIPVRSISLKSYRFRDRDWPLSPTLVNLIPAYGHLLQSFTLQMNNEQEILDEELLQLILSCPRLLLLDLWAFLSVTFVEKLLQLRAEGKSSLATIRVR</sequence>